<evidence type="ECO:0000313" key="3">
    <source>
        <dbReference type="EMBL" id="ACL69097.1"/>
    </source>
</evidence>
<dbReference type="Pfam" id="PF01910">
    <property type="entry name" value="Thiamine_BP"/>
    <property type="match status" value="1"/>
</dbReference>
<dbReference type="AlphaFoldDB" id="B8D1M0"/>
<evidence type="ECO:0000313" key="4">
    <source>
        <dbReference type="Proteomes" id="UP000000719"/>
    </source>
</evidence>
<dbReference type="GO" id="GO:0005829">
    <property type="term" value="C:cytosol"/>
    <property type="evidence" value="ECO:0007669"/>
    <property type="project" value="TreeGrafter"/>
</dbReference>
<gene>
    <name evidence="3" type="ordered locus">Hore_03360</name>
</gene>
<name>B8D1M0_HALOH</name>
<dbReference type="PANTHER" id="PTHR33777">
    <property type="entry name" value="UPF0045 PROTEIN ECM15"/>
    <property type="match status" value="1"/>
</dbReference>
<dbReference type="HOGENOM" id="CLU_137479_3_1_9"/>
<dbReference type="OrthoDB" id="5886358at2"/>
<feature type="domain" description="Thiamine-binding protein" evidence="2">
    <location>
        <begin position="4"/>
        <end position="96"/>
    </location>
</feature>
<sequence>MPIAEVTIVPLGTGETSLSKYVAGCHKVLADEEGIKYRLTPMGTIIEGELDRIFSVVKKLHEVPFDKGASRVLLNLRVDDRRDREASMEQKLKSVKDKL</sequence>
<dbReference type="InterPro" id="IPR002767">
    <property type="entry name" value="Thiamine_BP"/>
</dbReference>
<evidence type="ECO:0000256" key="1">
    <source>
        <dbReference type="ARBA" id="ARBA00010272"/>
    </source>
</evidence>
<keyword evidence="4" id="KW-1185">Reference proteome</keyword>
<organism evidence="3 4">
    <name type="scientific">Halothermothrix orenii (strain H 168 / OCM 544 / DSM 9562)</name>
    <dbReference type="NCBI Taxonomy" id="373903"/>
    <lineage>
        <taxon>Bacteria</taxon>
        <taxon>Bacillati</taxon>
        <taxon>Bacillota</taxon>
        <taxon>Clostridia</taxon>
        <taxon>Halanaerobiales</taxon>
        <taxon>Halothermotrichaceae</taxon>
        <taxon>Halothermothrix</taxon>
    </lineage>
</organism>
<proteinExistence type="inferred from homology"/>
<dbReference type="NCBIfam" id="TIGR00106">
    <property type="entry name" value="MTH1187 family thiamine-binding protein"/>
    <property type="match status" value="1"/>
</dbReference>
<dbReference type="EMBL" id="CP001098">
    <property type="protein sequence ID" value="ACL69097.1"/>
    <property type="molecule type" value="Genomic_DNA"/>
</dbReference>
<evidence type="ECO:0000259" key="2">
    <source>
        <dbReference type="Pfam" id="PF01910"/>
    </source>
</evidence>
<comment type="similarity">
    <text evidence="1">Belongs to the UPF0045 family.</text>
</comment>
<dbReference type="RefSeq" id="WP_012635285.1">
    <property type="nucleotide sequence ID" value="NC_011899.1"/>
</dbReference>
<dbReference type="InterPro" id="IPR051614">
    <property type="entry name" value="UPF0045_domain"/>
</dbReference>
<protein>
    <recommendedName>
        <fullName evidence="2">Thiamine-binding protein domain-containing protein</fullName>
    </recommendedName>
</protein>
<dbReference type="Proteomes" id="UP000000719">
    <property type="component" value="Chromosome"/>
</dbReference>
<dbReference type="SUPFAM" id="SSF89957">
    <property type="entry name" value="MTH1187/YkoF-like"/>
    <property type="match status" value="1"/>
</dbReference>
<dbReference type="Gene3D" id="3.30.70.930">
    <property type="match status" value="1"/>
</dbReference>
<dbReference type="InterPro" id="IPR029756">
    <property type="entry name" value="MTH1187/YkoF-like"/>
</dbReference>
<dbReference type="KEGG" id="hor:Hore_03360"/>
<dbReference type="PANTHER" id="PTHR33777:SF1">
    <property type="entry name" value="UPF0045 PROTEIN ECM15"/>
    <property type="match status" value="1"/>
</dbReference>
<accession>B8D1M0</accession>
<reference evidence="3 4" key="1">
    <citation type="journal article" date="2009" name="PLoS ONE">
        <title>Genome analysis of the anaerobic thermohalophilic bacterium Halothermothrix orenii.</title>
        <authorList>
            <person name="Mavromatis K."/>
            <person name="Ivanova N."/>
            <person name="Anderson I."/>
            <person name="Lykidis A."/>
            <person name="Hooper S.D."/>
            <person name="Sun H."/>
            <person name="Kunin V."/>
            <person name="Lapidus A."/>
            <person name="Hugenholtz P."/>
            <person name="Patel B."/>
            <person name="Kyrpides N.C."/>
        </authorList>
    </citation>
    <scope>NUCLEOTIDE SEQUENCE [LARGE SCALE GENOMIC DNA]</scope>
    <source>
        <strain evidence="4">H 168 / OCM 544 / DSM 9562</strain>
    </source>
</reference>
<dbReference type="eggNOG" id="COG0011">
    <property type="taxonomic scope" value="Bacteria"/>
</dbReference>